<dbReference type="Proteomes" id="UP001596023">
    <property type="component" value="Unassembled WGS sequence"/>
</dbReference>
<sequence length="380" mass="42072">MMDIKSPVAEARNEYTYSASGQKLKVVQRWNPNFSTAPVIGSGINTTSLTQTRTTDYTGNIIYENNALKRILVDGGYYEGGVYYYYLADHLGNNHVVVKSDGTSIQSLSYYPFGMHFAPGIGYEKQPYKYNNKELDQMHGLNMYDNLARLYDPVIPHTPTPDPHAENYYSLSPYSWTANNPLKVIDPTGMDTMYVNPQGEPIITIPGGEDIIFPVARDIYVIPREVGKEPIDAFLLPGLPRRIPPQGGRIDGVYPEFAILVPARAGITLSAELLISTMVTIRNMMRGPGTTNTIDASRSGFVQFGKDSNQKYHTFRHVDDLGLNKDAVEVAVRSDLLSASSRIVAGQPYNGVITVCGVRLQYTAYKLSDGTINIGRIHGI</sequence>
<dbReference type="Gene3D" id="2.180.10.10">
    <property type="entry name" value="RHS repeat-associated core"/>
    <property type="match status" value="1"/>
</dbReference>
<dbReference type="PANTHER" id="PTHR32305:SF15">
    <property type="entry name" value="PROTEIN RHSA-RELATED"/>
    <property type="match status" value="1"/>
</dbReference>
<dbReference type="NCBIfam" id="TIGR03696">
    <property type="entry name" value="Rhs_assc_core"/>
    <property type="match status" value="1"/>
</dbReference>
<proteinExistence type="predicted"/>
<dbReference type="PANTHER" id="PTHR32305">
    <property type="match status" value="1"/>
</dbReference>
<name>A0ABV9KV41_9BACT</name>
<reference evidence="2" key="1">
    <citation type="journal article" date="2019" name="Int. J. Syst. Evol. Microbiol.">
        <title>The Global Catalogue of Microorganisms (GCM) 10K type strain sequencing project: providing services to taxonomists for standard genome sequencing and annotation.</title>
        <authorList>
            <consortium name="The Broad Institute Genomics Platform"/>
            <consortium name="The Broad Institute Genome Sequencing Center for Infectious Disease"/>
            <person name="Wu L."/>
            <person name="Ma J."/>
        </authorList>
    </citation>
    <scope>NUCLEOTIDE SEQUENCE [LARGE SCALE GENOMIC DNA]</scope>
    <source>
        <strain evidence="2">CCUG 66188</strain>
    </source>
</reference>
<dbReference type="InterPro" id="IPR050708">
    <property type="entry name" value="T6SS_VgrG/RHS"/>
</dbReference>
<protein>
    <submittedName>
        <fullName evidence="1">RHS repeat domain-containing protein</fullName>
    </submittedName>
</protein>
<accession>A0ABV9KV41</accession>
<dbReference type="InterPro" id="IPR022385">
    <property type="entry name" value="Rhs_assc_core"/>
</dbReference>
<keyword evidence="2" id="KW-1185">Reference proteome</keyword>
<organism evidence="1 2">
    <name type="scientific">Dysgonomonas termitidis</name>
    <dbReference type="NCBI Taxonomy" id="1516126"/>
    <lineage>
        <taxon>Bacteria</taxon>
        <taxon>Pseudomonadati</taxon>
        <taxon>Bacteroidota</taxon>
        <taxon>Bacteroidia</taxon>
        <taxon>Bacteroidales</taxon>
        <taxon>Dysgonomonadaceae</taxon>
        <taxon>Dysgonomonas</taxon>
    </lineage>
</organism>
<gene>
    <name evidence="1" type="ORF">ACFO6W_10260</name>
</gene>
<comment type="caution">
    <text evidence="1">The sequence shown here is derived from an EMBL/GenBank/DDBJ whole genome shotgun (WGS) entry which is preliminary data.</text>
</comment>
<dbReference type="EMBL" id="JBHSGN010000067">
    <property type="protein sequence ID" value="MFC4674079.1"/>
    <property type="molecule type" value="Genomic_DNA"/>
</dbReference>
<dbReference type="RefSeq" id="WP_379996008.1">
    <property type="nucleotide sequence ID" value="NZ_JBHSGN010000067.1"/>
</dbReference>
<evidence type="ECO:0000313" key="1">
    <source>
        <dbReference type="EMBL" id="MFC4674079.1"/>
    </source>
</evidence>
<evidence type="ECO:0000313" key="2">
    <source>
        <dbReference type="Proteomes" id="UP001596023"/>
    </source>
</evidence>